<evidence type="ECO:0000313" key="1">
    <source>
        <dbReference type="EMBL" id="KAH3853369.1"/>
    </source>
</evidence>
<dbReference type="Proteomes" id="UP000828390">
    <property type="component" value="Unassembled WGS sequence"/>
</dbReference>
<name>A0A9D4L8W9_DREPO</name>
<gene>
    <name evidence="1" type="ORF">DPMN_095891</name>
</gene>
<evidence type="ECO:0000313" key="2">
    <source>
        <dbReference type="Proteomes" id="UP000828390"/>
    </source>
</evidence>
<reference evidence="1" key="1">
    <citation type="journal article" date="2019" name="bioRxiv">
        <title>The Genome of the Zebra Mussel, Dreissena polymorpha: A Resource for Invasive Species Research.</title>
        <authorList>
            <person name="McCartney M.A."/>
            <person name="Auch B."/>
            <person name="Kono T."/>
            <person name="Mallez S."/>
            <person name="Zhang Y."/>
            <person name="Obille A."/>
            <person name="Becker A."/>
            <person name="Abrahante J.E."/>
            <person name="Garbe J."/>
            <person name="Badalamenti J.P."/>
            <person name="Herman A."/>
            <person name="Mangelson H."/>
            <person name="Liachko I."/>
            <person name="Sullivan S."/>
            <person name="Sone E.D."/>
            <person name="Koren S."/>
            <person name="Silverstein K.A.T."/>
            <person name="Beckman K.B."/>
            <person name="Gohl D.M."/>
        </authorList>
    </citation>
    <scope>NUCLEOTIDE SEQUENCE</scope>
    <source>
        <strain evidence="1">Duluth1</strain>
        <tissue evidence="1">Whole animal</tissue>
    </source>
</reference>
<proteinExistence type="predicted"/>
<dbReference type="AlphaFoldDB" id="A0A9D4L8W9"/>
<sequence>MCLQVCENVFKNLCFYGTPRLQMLTGMVLVRVCGSQAWFGEFLGNILQQYFNTESGHVFSQDR</sequence>
<reference evidence="1" key="2">
    <citation type="submission" date="2020-11" db="EMBL/GenBank/DDBJ databases">
        <authorList>
            <person name="McCartney M.A."/>
            <person name="Auch B."/>
            <person name="Kono T."/>
            <person name="Mallez S."/>
            <person name="Becker A."/>
            <person name="Gohl D.M."/>
            <person name="Silverstein K.A.T."/>
            <person name="Koren S."/>
            <person name="Bechman K.B."/>
            <person name="Herman A."/>
            <person name="Abrahante J.E."/>
            <person name="Garbe J."/>
        </authorList>
    </citation>
    <scope>NUCLEOTIDE SEQUENCE</scope>
    <source>
        <strain evidence="1">Duluth1</strain>
        <tissue evidence="1">Whole animal</tissue>
    </source>
</reference>
<accession>A0A9D4L8W9</accession>
<dbReference type="EMBL" id="JAIWYP010000003">
    <property type="protein sequence ID" value="KAH3853369.1"/>
    <property type="molecule type" value="Genomic_DNA"/>
</dbReference>
<protein>
    <submittedName>
        <fullName evidence="1">Uncharacterized protein</fullName>
    </submittedName>
</protein>
<organism evidence="1 2">
    <name type="scientific">Dreissena polymorpha</name>
    <name type="common">Zebra mussel</name>
    <name type="synonym">Mytilus polymorpha</name>
    <dbReference type="NCBI Taxonomy" id="45954"/>
    <lineage>
        <taxon>Eukaryota</taxon>
        <taxon>Metazoa</taxon>
        <taxon>Spiralia</taxon>
        <taxon>Lophotrochozoa</taxon>
        <taxon>Mollusca</taxon>
        <taxon>Bivalvia</taxon>
        <taxon>Autobranchia</taxon>
        <taxon>Heteroconchia</taxon>
        <taxon>Euheterodonta</taxon>
        <taxon>Imparidentia</taxon>
        <taxon>Neoheterodontei</taxon>
        <taxon>Myida</taxon>
        <taxon>Dreissenoidea</taxon>
        <taxon>Dreissenidae</taxon>
        <taxon>Dreissena</taxon>
    </lineage>
</organism>
<comment type="caution">
    <text evidence="1">The sequence shown here is derived from an EMBL/GenBank/DDBJ whole genome shotgun (WGS) entry which is preliminary data.</text>
</comment>
<keyword evidence="2" id="KW-1185">Reference proteome</keyword>